<dbReference type="GO" id="GO:0006302">
    <property type="term" value="P:double-strand break repair"/>
    <property type="evidence" value="ECO:0007669"/>
    <property type="project" value="TreeGrafter"/>
</dbReference>
<dbReference type="SUPFAM" id="SSF47807">
    <property type="entry name" value="5' to 3' exonuclease, C-terminal subdomain"/>
    <property type="match status" value="1"/>
</dbReference>
<dbReference type="CDD" id="cd09859">
    <property type="entry name" value="PIN_53EXO"/>
    <property type="match status" value="1"/>
</dbReference>
<feature type="domain" description="5'-3' exonuclease" evidence="15">
    <location>
        <begin position="4"/>
        <end position="259"/>
    </location>
</feature>
<dbReference type="GO" id="GO:0006261">
    <property type="term" value="P:DNA-templated DNA replication"/>
    <property type="evidence" value="ECO:0007669"/>
    <property type="project" value="InterPro"/>
</dbReference>
<evidence type="ECO:0000256" key="12">
    <source>
        <dbReference type="ARBA" id="ARBA00023204"/>
    </source>
</evidence>
<keyword evidence="4" id="KW-0548">Nucleotidyltransferase</keyword>
<dbReference type="InterPro" id="IPR002562">
    <property type="entry name" value="3'-5'_exonuclease_dom"/>
</dbReference>
<dbReference type="NCBIfam" id="TIGR00593">
    <property type="entry name" value="pola"/>
    <property type="match status" value="1"/>
</dbReference>
<evidence type="ECO:0000259" key="14">
    <source>
        <dbReference type="SMART" id="SM00474"/>
    </source>
</evidence>
<dbReference type="GO" id="GO:0003677">
    <property type="term" value="F:DNA binding"/>
    <property type="evidence" value="ECO:0007669"/>
    <property type="project" value="UniProtKB-KW"/>
</dbReference>
<keyword evidence="8" id="KW-0378">Hydrolase</keyword>
<evidence type="ECO:0000256" key="13">
    <source>
        <dbReference type="ARBA" id="ARBA00049244"/>
    </source>
</evidence>
<evidence type="ECO:0000313" key="17">
    <source>
        <dbReference type="EMBL" id="SUZ91275.1"/>
    </source>
</evidence>
<dbReference type="PANTHER" id="PTHR10133">
    <property type="entry name" value="DNA POLYMERASE I"/>
    <property type="match status" value="1"/>
</dbReference>
<feature type="domain" description="DNA-directed DNA polymerase family A palm" evidence="16">
    <location>
        <begin position="653"/>
        <end position="859"/>
    </location>
</feature>
<gene>
    <name evidence="17" type="ORF">METZ01_LOCUS44129</name>
</gene>
<evidence type="ECO:0000256" key="6">
    <source>
        <dbReference type="ARBA" id="ARBA00022722"/>
    </source>
</evidence>
<evidence type="ECO:0000256" key="5">
    <source>
        <dbReference type="ARBA" id="ARBA00022705"/>
    </source>
</evidence>
<name>A0A381RHJ0_9ZZZZ</name>
<keyword evidence="11" id="KW-0238">DNA-binding</keyword>
<dbReference type="GO" id="GO:0008408">
    <property type="term" value="F:3'-5' exonuclease activity"/>
    <property type="evidence" value="ECO:0007669"/>
    <property type="project" value="InterPro"/>
</dbReference>
<evidence type="ECO:0000256" key="3">
    <source>
        <dbReference type="ARBA" id="ARBA00022679"/>
    </source>
</evidence>
<dbReference type="Pfam" id="PF01367">
    <property type="entry name" value="5_3_exonuc"/>
    <property type="match status" value="1"/>
</dbReference>
<evidence type="ECO:0000256" key="9">
    <source>
        <dbReference type="ARBA" id="ARBA00022839"/>
    </source>
</evidence>
<evidence type="ECO:0000259" key="16">
    <source>
        <dbReference type="SMART" id="SM00482"/>
    </source>
</evidence>
<dbReference type="CDD" id="cd09898">
    <property type="entry name" value="H3TH_53EXO"/>
    <property type="match status" value="1"/>
</dbReference>
<evidence type="ECO:0000256" key="2">
    <source>
        <dbReference type="ARBA" id="ARBA00012417"/>
    </source>
</evidence>
<keyword evidence="9" id="KW-0269">Exonuclease</keyword>
<dbReference type="CDD" id="cd08637">
    <property type="entry name" value="DNA_pol_A_pol_I_C"/>
    <property type="match status" value="1"/>
</dbReference>
<sequence>MNDTKSLLLVDGSSYLYRAFHALPGLTSPTGQPTGAIYGVLTMLQKLIKAEKPDLVGIIFDAPGKTFRHDLFPDYKANREKTPEDLVVQIEPLLTAIQNLGLPLIRIQGVEADDVIGTLARQAENNNIQTLIATGDKDFAQLVSERIKLIDTMKNITTDQSGVLDKFGLRPEQIIDYLALAGDPSDNIPGIPKVGPKTAAKWLQQYTDLNGVIKHAEEIVGKVGEALRTSIPDLALYQKLATIDCNIELEHTIHDLVIGRAQEEALFEQLNTLGLHRLIKQFMISKPESRTRTINNYHGILTKKEFNALLSLLDKADIAAIDTETTSLNYMQAEIVGISFAINPKEAYYIPLLHNYDDAPTQLDRAYVLSKLKPWLENSKYKKIGHNLKYDSHIFANHGIVLNGIASDTMLESYVLNSTATRHNLNAVAKRYLNQDTISYEEVAGKGAKQISFNKVSLEDAIPYAAEDADVCFRLHQVLYPKLQNIDSLIELFGNIELPLIAILQKVERNGVLIDEPKLTKQSDQFAIKLNELEEQAYQLVGSEFNLSSPKQLQEILFDQMGLPVLKKTPKGQPSTAESVLQELAHDFPIVQTILEHRTIAKLKTTYTDKLPLLINKETQRVHTSYHQAVTSTGRLSSSDPNLQNIPIRSAEGRQIRQAFIAPKGCKILAADYSQIELRIMAHISQDRGLLDAFEEGLDIHQATAAEIFDTDLDVISKEQRRSAKAINFGLIYGMSAFGLSRQLSISRQDAEQYIELYFTRYPRVKNYMESVVRQARESGFVETVYGRRLYLPDIDAKHYQRRQYAERSAINAPMQGTAADIIKKAMIDLQDQLEKYSKEAKIIMQVHDELVLEVQDNAVETISSLVSQVMSQAADLEVALKVDVGVGNTWDEAH</sequence>
<dbReference type="InterPro" id="IPR002298">
    <property type="entry name" value="DNA_polymerase_A"/>
</dbReference>
<keyword evidence="5" id="KW-0235">DNA replication</keyword>
<comment type="catalytic activity">
    <reaction evidence="13">
        <text>DNA(n) + a 2'-deoxyribonucleoside 5'-triphosphate = DNA(n+1) + diphosphate</text>
        <dbReference type="Rhea" id="RHEA:22508"/>
        <dbReference type="Rhea" id="RHEA-COMP:17339"/>
        <dbReference type="Rhea" id="RHEA-COMP:17340"/>
        <dbReference type="ChEBI" id="CHEBI:33019"/>
        <dbReference type="ChEBI" id="CHEBI:61560"/>
        <dbReference type="ChEBI" id="CHEBI:173112"/>
        <dbReference type="EC" id="2.7.7.7"/>
    </reaction>
</comment>
<accession>A0A381RHJ0</accession>
<dbReference type="Gene3D" id="3.30.420.10">
    <property type="entry name" value="Ribonuclease H-like superfamily/Ribonuclease H"/>
    <property type="match status" value="1"/>
</dbReference>
<dbReference type="GO" id="GO:0008409">
    <property type="term" value="F:5'-3' exonuclease activity"/>
    <property type="evidence" value="ECO:0007669"/>
    <property type="project" value="InterPro"/>
</dbReference>
<dbReference type="Gene3D" id="1.10.150.20">
    <property type="entry name" value="5' to 3' exonuclease, C-terminal subdomain"/>
    <property type="match status" value="2"/>
</dbReference>
<dbReference type="InterPro" id="IPR036397">
    <property type="entry name" value="RNaseH_sf"/>
</dbReference>
<evidence type="ECO:0000259" key="15">
    <source>
        <dbReference type="SMART" id="SM00475"/>
    </source>
</evidence>
<dbReference type="AlphaFoldDB" id="A0A381RHJ0"/>
<dbReference type="InterPro" id="IPR036279">
    <property type="entry name" value="5-3_exonuclease_C_sf"/>
</dbReference>
<dbReference type="Gene3D" id="3.40.50.1010">
    <property type="entry name" value="5'-nuclease"/>
    <property type="match status" value="1"/>
</dbReference>
<dbReference type="SMART" id="SM00279">
    <property type="entry name" value="HhH2"/>
    <property type="match status" value="1"/>
</dbReference>
<dbReference type="Pfam" id="PF00476">
    <property type="entry name" value="DNA_pol_A"/>
    <property type="match status" value="1"/>
</dbReference>
<dbReference type="GO" id="GO:0003887">
    <property type="term" value="F:DNA-directed DNA polymerase activity"/>
    <property type="evidence" value="ECO:0007669"/>
    <property type="project" value="UniProtKB-KW"/>
</dbReference>
<dbReference type="FunFam" id="1.20.1060.10:FF:000001">
    <property type="entry name" value="DNA polymerase I"/>
    <property type="match status" value="1"/>
</dbReference>
<dbReference type="PROSITE" id="PS00447">
    <property type="entry name" value="DNA_POLYMERASE_A"/>
    <property type="match status" value="1"/>
</dbReference>
<dbReference type="EMBL" id="UINC01001962">
    <property type="protein sequence ID" value="SUZ91275.1"/>
    <property type="molecule type" value="Genomic_DNA"/>
</dbReference>
<dbReference type="Pfam" id="PF01612">
    <property type="entry name" value="DNA_pol_A_exo1"/>
    <property type="match status" value="1"/>
</dbReference>
<dbReference type="SUPFAM" id="SSF56672">
    <property type="entry name" value="DNA/RNA polymerases"/>
    <property type="match status" value="1"/>
</dbReference>
<dbReference type="InterPro" id="IPR043502">
    <property type="entry name" value="DNA/RNA_pol_sf"/>
</dbReference>
<evidence type="ECO:0000256" key="8">
    <source>
        <dbReference type="ARBA" id="ARBA00022801"/>
    </source>
</evidence>
<dbReference type="PRINTS" id="PR00868">
    <property type="entry name" value="DNAPOLI"/>
</dbReference>
<dbReference type="FunFam" id="1.10.150.20:FF:000003">
    <property type="entry name" value="DNA polymerase I"/>
    <property type="match status" value="1"/>
</dbReference>
<dbReference type="InterPro" id="IPR002421">
    <property type="entry name" value="5-3_exonuclease"/>
</dbReference>
<dbReference type="Pfam" id="PF02739">
    <property type="entry name" value="5_3_exonuc_N"/>
    <property type="match status" value="1"/>
</dbReference>
<feature type="domain" description="3'-5' exonuclease" evidence="14">
    <location>
        <begin position="297"/>
        <end position="484"/>
    </location>
</feature>
<dbReference type="SUPFAM" id="SSF88723">
    <property type="entry name" value="PIN domain-like"/>
    <property type="match status" value="1"/>
</dbReference>
<evidence type="ECO:0000256" key="7">
    <source>
        <dbReference type="ARBA" id="ARBA00022763"/>
    </source>
</evidence>
<dbReference type="InterPro" id="IPR008918">
    <property type="entry name" value="HhH2"/>
</dbReference>
<keyword evidence="7" id="KW-0227">DNA damage</keyword>
<evidence type="ECO:0000256" key="1">
    <source>
        <dbReference type="ARBA" id="ARBA00007705"/>
    </source>
</evidence>
<dbReference type="SMART" id="SM00474">
    <property type="entry name" value="35EXOc"/>
    <property type="match status" value="1"/>
</dbReference>
<evidence type="ECO:0000256" key="4">
    <source>
        <dbReference type="ARBA" id="ARBA00022695"/>
    </source>
</evidence>
<dbReference type="InterPro" id="IPR012337">
    <property type="entry name" value="RNaseH-like_sf"/>
</dbReference>
<dbReference type="NCBIfam" id="NF004397">
    <property type="entry name" value="PRK05755.1"/>
    <property type="match status" value="1"/>
</dbReference>
<proteinExistence type="inferred from homology"/>
<dbReference type="InterPro" id="IPR029060">
    <property type="entry name" value="PIN-like_dom_sf"/>
</dbReference>
<dbReference type="SMART" id="SM00475">
    <property type="entry name" value="53EXOc"/>
    <property type="match status" value="1"/>
</dbReference>
<keyword evidence="10" id="KW-0239">DNA-directed DNA polymerase</keyword>
<keyword evidence="3" id="KW-0808">Transferase</keyword>
<evidence type="ECO:0000256" key="11">
    <source>
        <dbReference type="ARBA" id="ARBA00023125"/>
    </source>
</evidence>
<dbReference type="Gene3D" id="3.30.70.370">
    <property type="match status" value="1"/>
</dbReference>
<dbReference type="InterPro" id="IPR020046">
    <property type="entry name" value="5-3_exonucl_a-hlix_arch_N"/>
</dbReference>
<dbReference type="FunFam" id="3.40.50.1010:FF:000001">
    <property type="entry name" value="DNA polymerase I"/>
    <property type="match status" value="1"/>
</dbReference>
<dbReference type="InterPro" id="IPR019760">
    <property type="entry name" value="DNA-dir_DNA_pol_A_CS"/>
</dbReference>
<dbReference type="CDD" id="cd06139">
    <property type="entry name" value="DNA_polA_I_Ecoli_like_exo"/>
    <property type="match status" value="1"/>
</dbReference>
<protein>
    <recommendedName>
        <fullName evidence="2">DNA-directed DNA polymerase</fullName>
        <ecNumber evidence="2">2.7.7.7</ecNumber>
    </recommendedName>
</protein>
<dbReference type="FunFam" id="1.10.150.20:FF:000002">
    <property type="entry name" value="DNA polymerase I"/>
    <property type="match status" value="1"/>
</dbReference>
<keyword evidence="12" id="KW-0234">DNA repair</keyword>
<reference evidence="17" key="1">
    <citation type="submission" date="2018-05" db="EMBL/GenBank/DDBJ databases">
        <authorList>
            <person name="Lanie J.A."/>
            <person name="Ng W.-L."/>
            <person name="Kazmierczak K.M."/>
            <person name="Andrzejewski T.M."/>
            <person name="Davidsen T.M."/>
            <person name="Wayne K.J."/>
            <person name="Tettelin H."/>
            <person name="Glass J.I."/>
            <person name="Rusch D."/>
            <person name="Podicherti R."/>
            <person name="Tsui H.-C.T."/>
            <person name="Winkler M.E."/>
        </authorList>
    </citation>
    <scope>NUCLEOTIDE SEQUENCE</scope>
</reference>
<dbReference type="FunFam" id="3.30.420.10:FF:000026">
    <property type="entry name" value="DNA polymerase I"/>
    <property type="match status" value="1"/>
</dbReference>
<dbReference type="Gene3D" id="1.20.1060.10">
    <property type="entry name" value="Taq DNA Polymerase, Chain T, domain 4"/>
    <property type="match status" value="1"/>
</dbReference>
<dbReference type="InterPro" id="IPR018320">
    <property type="entry name" value="DNA_polymerase_1"/>
</dbReference>
<organism evidence="17">
    <name type="scientific">marine metagenome</name>
    <dbReference type="NCBI Taxonomy" id="408172"/>
    <lineage>
        <taxon>unclassified sequences</taxon>
        <taxon>metagenomes</taxon>
        <taxon>ecological metagenomes</taxon>
    </lineage>
</organism>
<dbReference type="InterPro" id="IPR020045">
    <property type="entry name" value="DNA_polI_H3TH"/>
</dbReference>
<evidence type="ECO:0000256" key="10">
    <source>
        <dbReference type="ARBA" id="ARBA00022932"/>
    </source>
</evidence>
<dbReference type="PANTHER" id="PTHR10133:SF27">
    <property type="entry name" value="DNA POLYMERASE NU"/>
    <property type="match status" value="1"/>
</dbReference>
<comment type="similarity">
    <text evidence="1">Belongs to the DNA polymerase type-A family.</text>
</comment>
<dbReference type="EC" id="2.7.7.7" evidence="2"/>
<dbReference type="SMART" id="SM00482">
    <property type="entry name" value="POLAc"/>
    <property type="match status" value="1"/>
</dbReference>
<keyword evidence="6" id="KW-0540">Nuclease</keyword>
<dbReference type="InterPro" id="IPR001098">
    <property type="entry name" value="DNA-dir_DNA_pol_A_palm_dom"/>
</dbReference>
<dbReference type="SUPFAM" id="SSF53098">
    <property type="entry name" value="Ribonuclease H-like"/>
    <property type="match status" value="1"/>
</dbReference>